<evidence type="ECO:0000313" key="11">
    <source>
        <dbReference type="Proteomes" id="UP001227230"/>
    </source>
</evidence>
<keyword evidence="6" id="KW-0520">NAD</keyword>
<dbReference type="Pfam" id="PF01582">
    <property type="entry name" value="TIR"/>
    <property type="match status" value="1"/>
</dbReference>
<dbReference type="PRINTS" id="PR00364">
    <property type="entry name" value="DISEASERSIST"/>
</dbReference>
<keyword evidence="11" id="KW-1185">Reference proteome</keyword>
<dbReference type="Pfam" id="PF00931">
    <property type="entry name" value="NB-ARC"/>
    <property type="match status" value="1"/>
</dbReference>
<dbReference type="PROSITE" id="PS50104">
    <property type="entry name" value="TIR"/>
    <property type="match status" value="1"/>
</dbReference>
<dbReference type="SMART" id="SM00255">
    <property type="entry name" value="TIR"/>
    <property type="match status" value="1"/>
</dbReference>
<evidence type="ECO:0000256" key="3">
    <source>
        <dbReference type="ARBA" id="ARBA00022737"/>
    </source>
</evidence>
<dbReference type="InterPro" id="IPR035897">
    <property type="entry name" value="Toll_tir_struct_dom_sf"/>
</dbReference>
<dbReference type="Gene3D" id="1.10.8.430">
    <property type="entry name" value="Helical domain of apoptotic protease-activating factors"/>
    <property type="match status" value="1"/>
</dbReference>
<dbReference type="Proteomes" id="UP001227230">
    <property type="component" value="Chromosome 18"/>
</dbReference>
<accession>A0ABY9DV63</accession>
<dbReference type="InterPro" id="IPR000157">
    <property type="entry name" value="TIR_dom"/>
</dbReference>
<feature type="compositionally biased region" description="Acidic residues" evidence="8">
    <location>
        <begin position="725"/>
        <end position="739"/>
    </location>
</feature>
<dbReference type="InterPro" id="IPR044974">
    <property type="entry name" value="Disease_R_plants"/>
</dbReference>
<dbReference type="InterPro" id="IPR027417">
    <property type="entry name" value="P-loop_NTPase"/>
</dbReference>
<dbReference type="EMBL" id="CP126665">
    <property type="protein sequence ID" value="WKA11560.1"/>
    <property type="molecule type" value="Genomic_DNA"/>
</dbReference>
<gene>
    <name evidence="10" type="ORF">VitviT2T_029048</name>
</gene>
<name>A0ABY9DV63_VITVI</name>
<evidence type="ECO:0000256" key="8">
    <source>
        <dbReference type="SAM" id="MobiDB-lite"/>
    </source>
</evidence>
<dbReference type="InterPro" id="IPR002182">
    <property type="entry name" value="NB-ARC"/>
</dbReference>
<dbReference type="Pfam" id="PF23282">
    <property type="entry name" value="WHD_ROQ1"/>
    <property type="match status" value="1"/>
</dbReference>
<protein>
    <recommendedName>
        <fullName evidence="1">ADP-ribosyl cyclase/cyclic ADP-ribose hydrolase</fullName>
        <ecNumber evidence="1">3.2.2.6</ecNumber>
    </recommendedName>
</protein>
<dbReference type="InterPro" id="IPR042197">
    <property type="entry name" value="Apaf_helical"/>
</dbReference>
<dbReference type="EC" id="3.2.2.6" evidence="1"/>
<proteinExistence type="predicted"/>
<dbReference type="SUPFAM" id="SSF46785">
    <property type="entry name" value="Winged helix' DNA-binding domain"/>
    <property type="match status" value="1"/>
</dbReference>
<keyword evidence="5" id="KW-0611">Plant defense</keyword>
<dbReference type="PANTHER" id="PTHR11017:SF479">
    <property type="entry name" value="DISEASE RESISTANCE PROTEIN (TIR-NBS-LRR CLASS) FAMILY"/>
    <property type="match status" value="1"/>
</dbReference>
<dbReference type="InterPro" id="IPR045344">
    <property type="entry name" value="C-JID"/>
</dbReference>
<dbReference type="Gene3D" id="3.40.50.10140">
    <property type="entry name" value="Toll/interleukin-1 receptor homology (TIR) domain"/>
    <property type="match status" value="1"/>
</dbReference>
<evidence type="ECO:0000256" key="4">
    <source>
        <dbReference type="ARBA" id="ARBA00022801"/>
    </source>
</evidence>
<keyword evidence="4" id="KW-0378">Hydrolase</keyword>
<dbReference type="SUPFAM" id="SSF52200">
    <property type="entry name" value="Toll/Interleukin receptor TIR domain"/>
    <property type="match status" value="1"/>
</dbReference>
<evidence type="ECO:0000256" key="2">
    <source>
        <dbReference type="ARBA" id="ARBA00022614"/>
    </source>
</evidence>
<dbReference type="Gene3D" id="3.40.50.300">
    <property type="entry name" value="P-loop containing nucleotide triphosphate hydrolases"/>
    <property type="match status" value="1"/>
</dbReference>
<dbReference type="Pfam" id="PF20160">
    <property type="entry name" value="C-JID"/>
    <property type="match status" value="1"/>
</dbReference>
<dbReference type="PANTHER" id="PTHR11017">
    <property type="entry name" value="LEUCINE-RICH REPEAT-CONTAINING PROTEIN"/>
    <property type="match status" value="1"/>
</dbReference>
<sequence>MADPSFQRSYDVFLSFRGEDTRNSFTAHLYKELRTKGINTFIDDDKLERGDVISSALVAAIQNSKFSLVVLSENYASSGWCLEELVKILECMRTMGQRVLPIFYDVDPSHVRQHNGKFGEALAKHEENLRTMERVPIWRDALTQVANLSGWDSRNKHEPMLIKGIATYIWNKLFSRSSNYADQNLVGIESSIREIKSLLFTESLDVRMVGIWGMGGIGKTTLARAVYNQISHQFEACCFLENVSDYLEKQDFLSLQKKYLSQLLEDENLNTKGCISIKALLCSKKVLIVIDDVNNSKILEDLIGKHGWFGIGSRIIITTRNKQLLVTHGVNEVYQAEKLNDDNAVELFSRYAFKKAHPIDDYVELSQCIVVYAQGLPLALRVLGSFLFDKSKRQWESQLDKLKKIPKKEIQDVLRVSFDGLEDNERDIFLDIACFFQGHDKDYVMEIFRSCGFFPDIGIRVLIEKSLISVVENKLMMHNLLQKMGREIVREASPKEPGKRSRLWIHDDVNHVLTKKTGTEEVEGISLDLLKEHIYCPINRDGLLVPALSAVVFGSRIPDWIRYQSSGSEVKAELPPNWFDSNFLGLALCVVTVPRLVSLADFFGLFWRSCTLFYSTSSHASSSFDVYTYPNHLKGKVESDHLWLVYVPLPHFINWQQVTHIKASFRITTFMRLNVIKECGIGLVYVNEELNYSPFSPPPNESSVVLQEIHGEGSSGSGSSNIDGSESENSDYYSADEGEPSAPLL</sequence>
<evidence type="ECO:0000256" key="5">
    <source>
        <dbReference type="ARBA" id="ARBA00022821"/>
    </source>
</evidence>
<feature type="domain" description="TIR" evidence="9">
    <location>
        <begin position="8"/>
        <end position="173"/>
    </location>
</feature>
<reference evidence="10 11" key="1">
    <citation type="journal article" date="2023" name="Hortic Res">
        <title>The complete reference genome for grapevine (Vitis vinifera L.) genetics and breeding.</title>
        <authorList>
            <person name="Shi X."/>
            <person name="Cao S."/>
            <person name="Wang X."/>
            <person name="Huang S."/>
            <person name="Wang Y."/>
            <person name="Liu Z."/>
            <person name="Liu W."/>
            <person name="Leng X."/>
            <person name="Peng Y."/>
            <person name="Wang N."/>
            <person name="Wang Y."/>
            <person name="Ma Z."/>
            <person name="Xu X."/>
            <person name="Zhang F."/>
            <person name="Xue H."/>
            <person name="Zhong H."/>
            <person name="Wang Y."/>
            <person name="Zhang K."/>
            <person name="Velt A."/>
            <person name="Avia K."/>
            <person name="Holtgrawe D."/>
            <person name="Grimplet J."/>
            <person name="Matus J.T."/>
            <person name="Ware D."/>
            <person name="Wu X."/>
            <person name="Wang H."/>
            <person name="Liu C."/>
            <person name="Fang Y."/>
            <person name="Rustenholz C."/>
            <person name="Cheng Z."/>
            <person name="Xiao H."/>
            <person name="Zhou Y."/>
        </authorList>
    </citation>
    <scope>NUCLEOTIDE SEQUENCE [LARGE SCALE GENOMIC DNA]</scope>
    <source>
        <strain evidence="11">cv. Pinot noir / PN40024</strain>
        <tissue evidence="10">Leaf</tissue>
    </source>
</reference>
<evidence type="ECO:0000256" key="7">
    <source>
        <dbReference type="ARBA" id="ARBA00047304"/>
    </source>
</evidence>
<evidence type="ECO:0000256" key="1">
    <source>
        <dbReference type="ARBA" id="ARBA00011982"/>
    </source>
</evidence>
<evidence type="ECO:0000256" key="6">
    <source>
        <dbReference type="ARBA" id="ARBA00023027"/>
    </source>
</evidence>
<keyword evidence="2" id="KW-0433">Leucine-rich repeat</keyword>
<dbReference type="SUPFAM" id="SSF52540">
    <property type="entry name" value="P-loop containing nucleoside triphosphate hydrolases"/>
    <property type="match status" value="1"/>
</dbReference>
<evidence type="ECO:0000313" key="10">
    <source>
        <dbReference type="EMBL" id="WKA11560.1"/>
    </source>
</evidence>
<keyword evidence="3" id="KW-0677">Repeat</keyword>
<dbReference type="InterPro" id="IPR058192">
    <property type="entry name" value="WHD_ROQ1-like"/>
</dbReference>
<comment type="catalytic activity">
    <reaction evidence="7">
        <text>NAD(+) + H2O = ADP-D-ribose + nicotinamide + H(+)</text>
        <dbReference type="Rhea" id="RHEA:16301"/>
        <dbReference type="ChEBI" id="CHEBI:15377"/>
        <dbReference type="ChEBI" id="CHEBI:15378"/>
        <dbReference type="ChEBI" id="CHEBI:17154"/>
        <dbReference type="ChEBI" id="CHEBI:57540"/>
        <dbReference type="ChEBI" id="CHEBI:57967"/>
        <dbReference type="EC" id="3.2.2.6"/>
    </reaction>
    <physiologicalReaction direction="left-to-right" evidence="7">
        <dbReference type="Rhea" id="RHEA:16302"/>
    </physiologicalReaction>
</comment>
<organism evidence="10 11">
    <name type="scientific">Vitis vinifera</name>
    <name type="common">Grape</name>
    <dbReference type="NCBI Taxonomy" id="29760"/>
    <lineage>
        <taxon>Eukaryota</taxon>
        <taxon>Viridiplantae</taxon>
        <taxon>Streptophyta</taxon>
        <taxon>Embryophyta</taxon>
        <taxon>Tracheophyta</taxon>
        <taxon>Spermatophyta</taxon>
        <taxon>Magnoliopsida</taxon>
        <taxon>eudicotyledons</taxon>
        <taxon>Gunneridae</taxon>
        <taxon>Pentapetalae</taxon>
        <taxon>rosids</taxon>
        <taxon>Vitales</taxon>
        <taxon>Vitaceae</taxon>
        <taxon>Viteae</taxon>
        <taxon>Vitis</taxon>
    </lineage>
</organism>
<evidence type="ECO:0000259" key="9">
    <source>
        <dbReference type="PROSITE" id="PS50104"/>
    </source>
</evidence>
<dbReference type="InterPro" id="IPR036390">
    <property type="entry name" value="WH_DNA-bd_sf"/>
</dbReference>
<feature type="region of interest" description="Disordered" evidence="8">
    <location>
        <begin position="699"/>
        <end position="745"/>
    </location>
</feature>